<keyword evidence="1" id="KW-1133">Transmembrane helix</keyword>
<accession>A0ABV3ZMZ2</accession>
<reference evidence="2 3" key="1">
    <citation type="submission" date="2023-07" db="EMBL/GenBank/DDBJ databases">
        <authorList>
            <person name="Lian W.-H."/>
        </authorList>
    </citation>
    <scope>NUCLEOTIDE SEQUENCE [LARGE SCALE GENOMIC DNA]</scope>
    <source>
        <strain evidence="2 3">SYSU DXS3180</strain>
    </source>
</reference>
<dbReference type="EMBL" id="JAULBC010000011">
    <property type="protein sequence ID" value="MEX6690895.1"/>
    <property type="molecule type" value="Genomic_DNA"/>
</dbReference>
<organism evidence="2 3">
    <name type="scientific">Danxiaibacter flavus</name>
    <dbReference type="NCBI Taxonomy" id="3049108"/>
    <lineage>
        <taxon>Bacteria</taxon>
        <taxon>Pseudomonadati</taxon>
        <taxon>Bacteroidota</taxon>
        <taxon>Chitinophagia</taxon>
        <taxon>Chitinophagales</taxon>
        <taxon>Chitinophagaceae</taxon>
        <taxon>Danxiaibacter</taxon>
    </lineage>
</organism>
<evidence type="ECO:0000256" key="1">
    <source>
        <dbReference type="SAM" id="Phobius"/>
    </source>
</evidence>
<keyword evidence="1" id="KW-0472">Membrane</keyword>
<dbReference type="RefSeq" id="WP_369332311.1">
    <property type="nucleotide sequence ID" value="NZ_JAULBC010000011.1"/>
</dbReference>
<evidence type="ECO:0000313" key="2">
    <source>
        <dbReference type="EMBL" id="MEX6690895.1"/>
    </source>
</evidence>
<proteinExistence type="predicted"/>
<protein>
    <submittedName>
        <fullName evidence="2">Uncharacterized protein</fullName>
    </submittedName>
</protein>
<keyword evidence="1" id="KW-0812">Transmembrane</keyword>
<comment type="caution">
    <text evidence="2">The sequence shown here is derived from an EMBL/GenBank/DDBJ whole genome shotgun (WGS) entry which is preliminary data.</text>
</comment>
<feature type="transmembrane region" description="Helical" evidence="1">
    <location>
        <begin position="103"/>
        <end position="120"/>
    </location>
</feature>
<gene>
    <name evidence="2" type="ORF">QTN47_25525</name>
</gene>
<sequence length="165" mass="19607">MQLLKKYNDNFSLDVDRPKGKILLAFQACADKSKRNNFVDNLFHAEKYSLTNDTFKITRKQAFFDPFRGIGQINIRLLSINEDDKTKLVFETTPFKNDDKYDFLFLLFFLVVWTIASFFISTNFYTIIIVLLGWAVIPLILHFWLKLNKTKLRNYSYSFIQKLFD</sequence>
<evidence type="ECO:0000313" key="3">
    <source>
        <dbReference type="Proteomes" id="UP001560573"/>
    </source>
</evidence>
<feature type="transmembrane region" description="Helical" evidence="1">
    <location>
        <begin position="126"/>
        <end position="145"/>
    </location>
</feature>
<keyword evidence="3" id="KW-1185">Reference proteome</keyword>
<name>A0ABV3ZMZ2_9BACT</name>
<dbReference type="Proteomes" id="UP001560573">
    <property type="component" value="Unassembled WGS sequence"/>
</dbReference>